<dbReference type="EnsemblPlants" id="OBART02G01010.1">
    <property type="protein sequence ID" value="OBART02G01010.1"/>
    <property type="gene ID" value="OBART02G01010"/>
</dbReference>
<accession>A0A0D3EZR2</accession>
<proteinExistence type="predicted"/>
<name>A0A0D3EZR2_9ORYZ</name>
<evidence type="ECO:0000313" key="2">
    <source>
        <dbReference type="Proteomes" id="UP000026960"/>
    </source>
</evidence>
<sequence length="394" mass="44951">MVYQNSKTFCVYYGHFQGQYANLGTKISNSYVRVVGFLRSAIGRFITEYELDDQWREISNDPPKIHIDGLPPAGSIVSLRYFLGQARNKLVETARIYDPNGSLVADSTNLGRRVFLGFLVYIINQHKDGRSWCGDFSIDDLLVRNESTFGITKVASSHASCKAMAEDLKQLTEILEKHFRTAQGQVPGYFIKLFSDLKESAQELGQYNSEKTSKFHKYLSSHLALRSAMSRRHLFMDLFRAYQLLGKTAKKDLISLLGTMFPEDKWLHKVRKHQMFIKVSEYGIVEGDADKASNSQDQKKKRSYSGDLLDLLVFIRHVTEHGADYMKFSFLTSVQNFVFKDDNMEQKLKSLVETDLIIAKYLSAAVVDLIKALVKSDLLKDMFSDPWNAFSNSS</sequence>
<organism evidence="1">
    <name type="scientific">Oryza barthii</name>
    <dbReference type="NCBI Taxonomy" id="65489"/>
    <lineage>
        <taxon>Eukaryota</taxon>
        <taxon>Viridiplantae</taxon>
        <taxon>Streptophyta</taxon>
        <taxon>Embryophyta</taxon>
        <taxon>Tracheophyta</taxon>
        <taxon>Spermatophyta</taxon>
        <taxon>Magnoliopsida</taxon>
        <taxon>Liliopsida</taxon>
        <taxon>Poales</taxon>
        <taxon>Poaceae</taxon>
        <taxon>BOP clade</taxon>
        <taxon>Oryzoideae</taxon>
        <taxon>Oryzeae</taxon>
        <taxon>Oryzinae</taxon>
        <taxon>Oryza</taxon>
    </lineage>
</organism>
<dbReference type="Gene3D" id="3.30.1640.10">
    <property type="entry name" value="mini-chromosome maintenance (MCM) complex, chain A, domain 1"/>
    <property type="match status" value="1"/>
</dbReference>
<dbReference type="eggNOG" id="ENOG502R4WI">
    <property type="taxonomic scope" value="Eukaryota"/>
</dbReference>
<keyword evidence="2" id="KW-1185">Reference proteome</keyword>
<dbReference type="AlphaFoldDB" id="A0A0D3EZR2"/>
<dbReference type="PaxDb" id="65489-OBART02G01010.1"/>
<reference evidence="1" key="2">
    <citation type="submission" date="2015-03" db="UniProtKB">
        <authorList>
            <consortium name="EnsemblPlants"/>
        </authorList>
    </citation>
    <scope>IDENTIFICATION</scope>
</reference>
<dbReference type="HOGENOM" id="CLU_040243_0_0_1"/>
<dbReference type="Proteomes" id="UP000026960">
    <property type="component" value="Chromosome 2"/>
</dbReference>
<protein>
    <submittedName>
        <fullName evidence="1">Uncharacterized protein</fullName>
    </submittedName>
</protein>
<dbReference type="PANTHER" id="PTHR35161:SF19">
    <property type="entry name" value="OS02G0113400 PROTEIN"/>
    <property type="match status" value="1"/>
</dbReference>
<dbReference type="Gramene" id="OBART02G01010.1">
    <property type="protein sequence ID" value="OBART02G01010.1"/>
    <property type="gene ID" value="OBART02G01010"/>
</dbReference>
<evidence type="ECO:0000313" key="1">
    <source>
        <dbReference type="EnsemblPlants" id="OBART02G01010.1"/>
    </source>
</evidence>
<reference evidence="1" key="1">
    <citation type="journal article" date="2009" name="Rice">
        <title>De Novo Next Generation Sequencing of Plant Genomes.</title>
        <authorList>
            <person name="Rounsley S."/>
            <person name="Marri P.R."/>
            <person name="Yu Y."/>
            <person name="He R."/>
            <person name="Sisneros N."/>
            <person name="Goicoechea J.L."/>
            <person name="Lee S.J."/>
            <person name="Angelova A."/>
            <person name="Kudrna D."/>
            <person name="Luo M."/>
            <person name="Affourtit J."/>
            <person name="Desany B."/>
            <person name="Knight J."/>
            <person name="Niazi F."/>
            <person name="Egholm M."/>
            <person name="Wing R.A."/>
        </authorList>
    </citation>
    <scope>NUCLEOTIDE SEQUENCE [LARGE SCALE GENOMIC DNA]</scope>
    <source>
        <strain evidence="1">cv. IRGC 105608</strain>
    </source>
</reference>
<dbReference type="PANTHER" id="PTHR35161">
    <property type="entry name" value="OS02G0303100 PROTEIN"/>
    <property type="match status" value="1"/>
</dbReference>